<reference evidence="1" key="2">
    <citation type="submission" date="2025-09" db="UniProtKB">
        <authorList>
            <consortium name="EnsemblPlants"/>
        </authorList>
    </citation>
    <scope>IDENTIFICATION</scope>
</reference>
<dbReference type="EnsemblPlants" id="AVESA.00010b.r2.1AG0031660.1">
    <property type="protein sequence ID" value="AVESA.00010b.r2.1AG0031660.1.CDS"/>
    <property type="gene ID" value="AVESA.00010b.r2.1AG0031660"/>
</dbReference>
<evidence type="ECO:0000313" key="1">
    <source>
        <dbReference type="EnsemblPlants" id="AVESA.00010b.r2.1AG0031660.1.CDS"/>
    </source>
</evidence>
<evidence type="ECO:0000313" key="2">
    <source>
        <dbReference type="Proteomes" id="UP001732700"/>
    </source>
</evidence>
<reference evidence="1" key="1">
    <citation type="submission" date="2021-05" db="EMBL/GenBank/DDBJ databases">
        <authorList>
            <person name="Scholz U."/>
            <person name="Mascher M."/>
            <person name="Fiebig A."/>
        </authorList>
    </citation>
    <scope>NUCLEOTIDE SEQUENCE [LARGE SCALE GENOMIC DNA]</scope>
</reference>
<keyword evidence="2" id="KW-1185">Reference proteome</keyword>
<name>A0ACD5TCV7_AVESA</name>
<accession>A0ACD5TCV7</accession>
<proteinExistence type="predicted"/>
<sequence length="150" mass="17035">MAAATIGRHAARRMIGGGALPRTVHPKRKPLVNSTATKQQQQGGQRGLTAEKKMEAAVRMALIDTKMEELYNHIAGFKTKYTLRGSEAQKHTSLMNELSEHVKPRPDDPLWRSCRRSARINDYVKQAAVFFIAFVITDASYHWYNRDRNP</sequence>
<dbReference type="Proteomes" id="UP001732700">
    <property type="component" value="Chromosome 1A"/>
</dbReference>
<protein>
    <submittedName>
        <fullName evidence="1">Uncharacterized protein</fullName>
    </submittedName>
</protein>
<organism evidence="1 2">
    <name type="scientific">Avena sativa</name>
    <name type="common">Oat</name>
    <dbReference type="NCBI Taxonomy" id="4498"/>
    <lineage>
        <taxon>Eukaryota</taxon>
        <taxon>Viridiplantae</taxon>
        <taxon>Streptophyta</taxon>
        <taxon>Embryophyta</taxon>
        <taxon>Tracheophyta</taxon>
        <taxon>Spermatophyta</taxon>
        <taxon>Magnoliopsida</taxon>
        <taxon>Liliopsida</taxon>
        <taxon>Poales</taxon>
        <taxon>Poaceae</taxon>
        <taxon>BOP clade</taxon>
        <taxon>Pooideae</taxon>
        <taxon>Poodae</taxon>
        <taxon>Poeae</taxon>
        <taxon>Poeae Chloroplast Group 1 (Aveneae type)</taxon>
        <taxon>Aveninae</taxon>
        <taxon>Avena</taxon>
    </lineage>
</organism>